<dbReference type="Proteomes" id="UP000187203">
    <property type="component" value="Unassembled WGS sequence"/>
</dbReference>
<evidence type="ECO:0000313" key="1">
    <source>
        <dbReference type="EMBL" id="OMO51821.1"/>
    </source>
</evidence>
<reference evidence="2" key="1">
    <citation type="submission" date="2013-09" db="EMBL/GenBank/DDBJ databases">
        <title>Corchorus olitorius genome sequencing.</title>
        <authorList>
            <person name="Alam M."/>
            <person name="Haque M.S."/>
            <person name="Islam M.S."/>
            <person name="Emdad E.M."/>
            <person name="Islam M.M."/>
            <person name="Ahmed B."/>
            <person name="Halim A."/>
            <person name="Hossen Q.M.M."/>
            <person name="Hossain M.Z."/>
            <person name="Ahmed R."/>
            <person name="Khan M.M."/>
            <person name="Islam R."/>
            <person name="Rashid M.M."/>
            <person name="Khan S.A."/>
            <person name="Rahman M.S."/>
            <person name="Alam M."/>
            <person name="Yahiya A.S."/>
            <person name="Khan M.S."/>
            <person name="Azam M.S."/>
            <person name="Haque T."/>
            <person name="Lashkar M.Z.H."/>
            <person name="Akhand A.I."/>
            <person name="Morshed G."/>
            <person name="Roy S."/>
            <person name="Uddin K.S."/>
            <person name="Rabeya T."/>
            <person name="Hossain A.S."/>
            <person name="Chowdhury A."/>
            <person name="Snigdha A.R."/>
            <person name="Mortoza M.S."/>
            <person name="Matin S.A."/>
            <person name="Hoque S.M.E."/>
            <person name="Islam M.K."/>
            <person name="Roy D.K."/>
            <person name="Haider R."/>
            <person name="Moosa M.M."/>
            <person name="Elias S.M."/>
            <person name="Hasan A.M."/>
            <person name="Jahan S."/>
            <person name="Shafiuddin M."/>
            <person name="Mahmood N."/>
            <person name="Shommy N.S."/>
        </authorList>
    </citation>
    <scope>NUCLEOTIDE SEQUENCE [LARGE SCALE GENOMIC DNA]</scope>
    <source>
        <strain evidence="2">cv. O-4</strain>
    </source>
</reference>
<gene>
    <name evidence="1" type="ORF">COLO4_37501</name>
</gene>
<dbReference type="EMBL" id="AWUE01024040">
    <property type="protein sequence ID" value="OMO51821.1"/>
    <property type="molecule type" value="Genomic_DNA"/>
</dbReference>
<dbReference type="AlphaFoldDB" id="A0A1R3G166"/>
<evidence type="ECO:0000313" key="2">
    <source>
        <dbReference type="Proteomes" id="UP000187203"/>
    </source>
</evidence>
<proteinExistence type="predicted"/>
<protein>
    <submittedName>
        <fullName evidence="1">Uncharacterized protein</fullName>
    </submittedName>
</protein>
<comment type="caution">
    <text evidence="1">The sequence shown here is derived from an EMBL/GenBank/DDBJ whole genome shotgun (WGS) entry which is preliminary data.</text>
</comment>
<keyword evidence="2" id="KW-1185">Reference proteome</keyword>
<name>A0A1R3G166_9ROSI</name>
<accession>A0A1R3G166</accession>
<organism evidence="1 2">
    <name type="scientific">Corchorus olitorius</name>
    <dbReference type="NCBI Taxonomy" id="93759"/>
    <lineage>
        <taxon>Eukaryota</taxon>
        <taxon>Viridiplantae</taxon>
        <taxon>Streptophyta</taxon>
        <taxon>Embryophyta</taxon>
        <taxon>Tracheophyta</taxon>
        <taxon>Spermatophyta</taxon>
        <taxon>Magnoliopsida</taxon>
        <taxon>eudicotyledons</taxon>
        <taxon>Gunneridae</taxon>
        <taxon>Pentapetalae</taxon>
        <taxon>rosids</taxon>
        <taxon>malvids</taxon>
        <taxon>Malvales</taxon>
        <taxon>Malvaceae</taxon>
        <taxon>Grewioideae</taxon>
        <taxon>Apeibeae</taxon>
        <taxon>Corchorus</taxon>
    </lineage>
</organism>
<sequence length="66" mass="7125">MLPYRCTAAPARVGFCCSCVLRLGLVDVSCYQIISVDLSPLAHNPHETLTLMPAHPSSVAVFCFTT</sequence>